<protein>
    <submittedName>
        <fullName evidence="1">Uncharacterized protein</fullName>
    </submittedName>
</protein>
<reference evidence="2" key="1">
    <citation type="submission" date="2011-08" db="EMBL/GenBank/DDBJ databases">
        <authorList>
            <person name="Rombauts S."/>
        </authorList>
    </citation>
    <scope>NUCLEOTIDE SEQUENCE</scope>
    <source>
        <strain evidence="2">London</strain>
    </source>
</reference>
<keyword evidence="2" id="KW-1185">Reference proteome</keyword>
<sequence>MINRKENLLFIRKYPTYSEMLNN</sequence>
<dbReference type="HOGENOM" id="CLU_3423491_0_0_1"/>
<evidence type="ECO:0000313" key="1">
    <source>
        <dbReference type="EnsemblMetazoa" id="tetur37g00710.1"/>
    </source>
</evidence>
<dbReference type="AlphaFoldDB" id="T1L442"/>
<reference evidence="1" key="2">
    <citation type="submission" date="2015-06" db="UniProtKB">
        <authorList>
            <consortium name="EnsemblMetazoa"/>
        </authorList>
    </citation>
    <scope>IDENTIFICATION</scope>
</reference>
<evidence type="ECO:0000313" key="2">
    <source>
        <dbReference type="Proteomes" id="UP000015104"/>
    </source>
</evidence>
<dbReference type="EnsemblMetazoa" id="tetur37g00710.1">
    <property type="protein sequence ID" value="tetur37g00710.1"/>
    <property type="gene ID" value="tetur37g00710"/>
</dbReference>
<dbReference type="EMBL" id="CAEY01001063">
    <property type="status" value="NOT_ANNOTATED_CDS"/>
    <property type="molecule type" value="Genomic_DNA"/>
</dbReference>
<organism evidence="1 2">
    <name type="scientific">Tetranychus urticae</name>
    <name type="common">Two-spotted spider mite</name>
    <dbReference type="NCBI Taxonomy" id="32264"/>
    <lineage>
        <taxon>Eukaryota</taxon>
        <taxon>Metazoa</taxon>
        <taxon>Ecdysozoa</taxon>
        <taxon>Arthropoda</taxon>
        <taxon>Chelicerata</taxon>
        <taxon>Arachnida</taxon>
        <taxon>Acari</taxon>
        <taxon>Acariformes</taxon>
        <taxon>Trombidiformes</taxon>
        <taxon>Prostigmata</taxon>
        <taxon>Eleutherengona</taxon>
        <taxon>Raphignathae</taxon>
        <taxon>Tetranychoidea</taxon>
        <taxon>Tetranychidae</taxon>
        <taxon>Tetranychus</taxon>
    </lineage>
</organism>
<name>T1L442_TETUR</name>
<proteinExistence type="predicted"/>
<accession>T1L442</accession>
<dbReference type="Proteomes" id="UP000015104">
    <property type="component" value="Unassembled WGS sequence"/>
</dbReference>